<dbReference type="AlphaFoldDB" id="A0A9D3WSU3"/>
<gene>
    <name evidence="1" type="ORF">KIL84_015704</name>
</gene>
<comment type="caution">
    <text evidence="1">The sequence shown here is derived from an EMBL/GenBank/DDBJ whole genome shotgun (WGS) entry which is preliminary data.</text>
</comment>
<proteinExistence type="predicted"/>
<organism evidence="1 2">
    <name type="scientific">Mauremys mutica</name>
    <name type="common">yellowpond turtle</name>
    <dbReference type="NCBI Taxonomy" id="74926"/>
    <lineage>
        <taxon>Eukaryota</taxon>
        <taxon>Metazoa</taxon>
        <taxon>Chordata</taxon>
        <taxon>Craniata</taxon>
        <taxon>Vertebrata</taxon>
        <taxon>Euteleostomi</taxon>
        <taxon>Archelosauria</taxon>
        <taxon>Testudinata</taxon>
        <taxon>Testudines</taxon>
        <taxon>Cryptodira</taxon>
        <taxon>Durocryptodira</taxon>
        <taxon>Testudinoidea</taxon>
        <taxon>Geoemydidae</taxon>
        <taxon>Geoemydinae</taxon>
        <taxon>Mauremys</taxon>
    </lineage>
</organism>
<evidence type="ECO:0000313" key="2">
    <source>
        <dbReference type="Proteomes" id="UP000827986"/>
    </source>
</evidence>
<name>A0A9D3WSU3_9SAUR</name>
<accession>A0A9D3WSU3</accession>
<keyword evidence="2" id="KW-1185">Reference proteome</keyword>
<reference evidence="1" key="1">
    <citation type="submission" date="2021-09" db="EMBL/GenBank/DDBJ databases">
        <title>The genome of Mauremys mutica provides insights into the evolution of semi-aquatic lifestyle.</title>
        <authorList>
            <person name="Gong S."/>
            <person name="Gao Y."/>
        </authorList>
    </citation>
    <scope>NUCLEOTIDE SEQUENCE</scope>
    <source>
        <strain evidence="1">MM-2020</strain>
        <tissue evidence="1">Muscle</tissue>
    </source>
</reference>
<evidence type="ECO:0000313" key="1">
    <source>
        <dbReference type="EMBL" id="KAH1166532.1"/>
    </source>
</evidence>
<protein>
    <submittedName>
        <fullName evidence="1">Uncharacterized protein</fullName>
    </submittedName>
</protein>
<sequence length="122" mass="13795">MTLKSDFDQNLGPYFMINIVVSQKFPSTLKCFLITDCLLEKKSLARSHCVIWLHKYLKVLISKEDKLKREIDASRMDDKLLCLMILALLTAGKVSSTTISFPPSAGAVKCDTNMFLYITQSI</sequence>
<dbReference type="Proteomes" id="UP000827986">
    <property type="component" value="Unassembled WGS sequence"/>
</dbReference>
<dbReference type="EMBL" id="JAHDVG010000487">
    <property type="protein sequence ID" value="KAH1166532.1"/>
    <property type="molecule type" value="Genomic_DNA"/>
</dbReference>